<dbReference type="PROSITE" id="PS00855">
    <property type="entry name" value="SPASE_II"/>
    <property type="match status" value="1"/>
</dbReference>
<keyword evidence="7 9" id="KW-1133">Transmembrane helix</keyword>
<feature type="transmembrane region" description="Helical" evidence="9">
    <location>
        <begin position="137"/>
        <end position="157"/>
    </location>
</feature>
<name>A0ABS9Q8A2_9MICO</name>
<evidence type="ECO:0000256" key="6">
    <source>
        <dbReference type="ARBA" id="ARBA00022801"/>
    </source>
</evidence>
<evidence type="ECO:0000256" key="1">
    <source>
        <dbReference type="ARBA" id="ARBA00006139"/>
    </source>
</evidence>
<keyword evidence="12" id="KW-1185">Reference proteome</keyword>
<comment type="pathway">
    <text evidence="9">Protein modification; lipoprotein biosynthesis (signal peptide cleavage).</text>
</comment>
<sequence length="175" mass="17515">MSTLPPSRQGAPAAGRRATVFAAAAVVAMVDLGVKVWAQAVVPPTGIEAGPVDLRLGYNPGVAFSFAAEAPPGVVLAVTAVVTAGVAALVYRAAPSGSRLQLPAFAAVLGGAVANLTDRAGDGVVTDYLHSGWWPTFNLADAAIVAGVILLVLSNVVRNGPDRADAPAGARGARR</sequence>
<keyword evidence="4 9" id="KW-0812">Transmembrane</keyword>
<evidence type="ECO:0000256" key="2">
    <source>
        <dbReference type="ARBA" id="ARBA00022475"/>
    </source>
</evidence>
<dbReference type="Proteomes" id="UP001521931">
    <property type="component" value="Unassembled WGS sequence"/>
</dbReference>
<feature type="transmembrane region" description="Helical" evidence="9">
    <location>
        <begin position="74"/>
        <end position="93"/>
    </location>
</feature>
<evidence type="ECO:0000313" key="12">
    <source>
        <dbReference type="Proteomes" id="UP001521931"/>
    </source>
</evidence>
<evidence type="ECO:0000256" key="3">
    <source>
        <dbReference type="ARBA" id="ARBA00022670"/>
    </source>
</evidence>
<keyword evidence="8 9" id="KW-0472">Membrane</keyword>
<dbReference type="EC" id="3.4.23.36" evidence="9"/>
<evidence type="ECO:0000313" key="11">
    <source>
        <dbReference type="EMBL" id="MCG7323495.1"/>
    </source>
</evidence>
<dbReference type="PRINTS" id="PR00781">
    <property type="entry name" value="LIPOSIGPTASE"/>
</dbReference>
<feature type="active site" evidence="9">
    <location>
        <position position="127"/>
    </location>
</feature>
<dbReference type="InterPro" id="IPR001872">
    <property type="entry name" value="Peptidase_A8"/>
</dbReference>
<dbReference type="RefSeq" id="WP_019285899.1">
    <property type="nucleotide sequence ID" value="NZ_DAMDMH010000038.1"/>
</dbReference>
<reference evidence="11 12" key="1">
    <citation type="submission" date="2022-02" db="EMBL/GenBank/DDBJ databases">
        <title>Uncovering new skin microbiome diversity through culturing and metagenomics.</title>
        <authorList>
            <person name="Conlan S."/>
            <person name="Deming C."/>
            <person name="Nisc Comparative Sequencing Program N."/>
            <person name="Segre J.A."/>
        </authorList>
    </citation>
    <scope>NUCLEOTIDE SEQUENCE [LARGE SCALE GENOMIC DNA]</scope>
    <source>
        <strain evidence="11 12">ACRQZ</strain>
    </source>
</reference>
<dbReference type="Pfam" id="PF01252">
    <property type="entry name" value="Peptidase_A8"/>
    <property type="match status" value="1"/>
</dbReference>
<keyword evidence="3 9" id="KW-0645">Protease</keyword>
<gene>
    <name evidence="9" type="primary">lspA</name>
    <name evidence="11" type="ORF">MHL29_16590</name>
</gene>
<feature type="transmembrane region" description="Helical" evidence="9">
    <location>
        <begin position="20"/>
        <end position="38"/>
    </location>
</feature>
<comment type="function">
    <text evidence="9">This protein specifically catalyzes the removal of signal peptides from prolipoproteins.</text>
</comment>
<keyword evidence="2 9" id="KW-1003">Cell membrane</keyword>
<comment type="caution">
    <text evidence="11">The sequence shown here is derived from an EMBL/GenBank/DDBJ whole genome shotgun (WGS) entry which is preliminary data.</text>
</comment>
<evidence type="ECO:0000256" key="7">
    <source>
        <dbReference type="ARBA" id="ARBA00022989"/>
    </source>
</evidence>
<comment type="subcellular location">
    <subcellularLocation>
        <location evidence="9">Cell membrane</location>
        <topology evidence="9">Multi-pass membrane protein</topology>
    </subcellularLocation>
</comment>
<keyword evidence="5 9" id="KW-0064">Aspartyl protease</keyword>
<dbReference type="PANTHER" id="PTHR33695:SF1">
    <property type="entry name" value="LIPOPROTEIN SIGNAL PEPTIDASE"/>
    <property type="match status" value="1"/>
</dbReference>
<protein>
    <recommendedName>
        <fullName evidence="9">Lipoprotein signal peptidase</fullName>
        <ecNumber evidence="9">3.4.23.36</ecNumber>
    </recommendedName>
    <alternativeName>
        <fullName evidence="9">Prolipoprotein signal peptidase</fullName>
    </alternativeName>
    <alternativeName>
        <fullName evidence="9">Signal peptidase II</fullName>
        <shortName evidence="9">SPase II</shortName>
    </alternativeName>
</protein>
<feature type="transmembrane region" description="Helical" evidence="9">
    <location>
        <begin position="100"/>
        <end position="117"/>
    </location>
</feature>
<accession>A0ABS9Q8A2</accession>
<feature type="active site" evidence="9">
    <location>
        <position position="141"/>
    </location>
</feature>
<comment type="similarity">
    <text evidence="1 9 10">Belongs to the peptidase A8 family.</text>
</comment>
<dbReference type="PANTHER" id="PTHR33695">
    <property type="entry name" value="LIPOPROTEIN SIGNAL PEPTIDASE"/>
    <property type="match status" value="1"/>
</dbReference>
<organism evidence="11 12">
    <name type="scientific">Arsenicicoccus bolidensis</name>
    <dbReference type="NCBI Taxonomy" id="229480"/>
    <lineage>
        <taxon>Bacteria</taxon>
        <taxon>Bacillati</taxon>
        <taxon>Actinomycetota</taxon>
        <taxon>Actinomycetes</taxon>
        <taxon>Micrococcales</taxon>
        <taxon>Intrasporangiaceae</taxon>
        <taxon>Arsenicicoccus</taxon>
    </lineage>
</organism>
<dbReference type="EMBL" id="JAKRCV010000079">
    <property type="protein sequence ID" value="MCG7323495.1"/>
    <property type="molecule type" value="Genomic_DNA"/>
</dbReference>
<evidence type="ECO:0000256" key="10">
    <source>
        <dbReference type="RuleBase" id="RU004181"/>
    </source>
</evidence>
<keyword evidence="6 9" id="KW-0378">Hydrolase</keyword>
<dbReference type="GO" id="GO:0004190">
    <property type="term" value="F:aspartic-type endopeptidase activity"/>
    <property type="evidence" value="ECO:0007669"/>
    <property type="project" value="UniProtKB-EC"/>
</dbReference>
<comment type="catalytic activity">
    <reaction evidence="9">
        <text>Release of signal peptides from bacterial membrane prolipoproteins. Hydrolyzes -Xaa-Yaa-Zaa-|-(S,diacylglyceryl)Cys-, in which Xaa is hydrophobic (preferably Leu), and Yaa (Ala or Ser) and Zaa (Gly or Ala) have small, neutral side chains.</text>
        <dbReference type="EC" id="3.4.23.36"/>
    </reaction>
</comment>
<evidence type="ECO:0000256" key="5">
    <source>
        <dbReference type="ARBA" id="ARBA00022750"/>
    </source>
</evidence>
<dbReference type="HAMAP" id="MF_00161">
    <property type="entry name" value="LspA"/>
    <property type="match status" value="1"/>
</dbReference>
<proteinExistence type="inferred from homology"/>
<evidence type="ECO:0000256" key="4">
    <source>
        <dbReference type="ARBA" id="ARBA00022692"/>
    </source>
</evidence>
<evidence type="ECO:0000256" key="8">
    <source>
        <dbReference type="ARBA" id="ARBA00023136"/>
    </source>
</evidence>
<evidence type="ECO:0000256" key="9">
    <source>
        <dbReference type="HAMAP-Rule" id="MF_00161"/>
    </source>
</evidence>